<dbReference type="PANTHER" id="PTHR47843:SF2">
    <property type="entry name" value="BTB DOMAIN-CONTAINING PROTEIN"/>
    <property type="match status" value="1"/>
</dbReference>
<evidence type="ECO:0000313" key="3">
    <source>
        <dbReference type="EMBL" id="KAF2444475.1"/>
    </source>
</evidence>
<sequence length="231" mass="26511">MPSGKHSVRVEKRRGSRYVFQSPNPPRKSTDEIHSIGTDLIRAIVGVGQDQQSFWVDTARICERSRFFKNAMQSPWKESSTQIVRLPDCNPEIFAMYLELVYTDKVACNPIAENNLDSETDFRELFELYVLCDHHMDSTSKNLVLAAAIEDTYVPNHDDVAYAYENTVSGSPLRKWLADLYAERACSVHMEAGSLDDFPKEFLFDVVCTTIANRDEPEKEWRSSSLEHYKD</sequence>
<organism evidence="3 4">
    <name type="scientific">Karstenula rhodostoma CBS 690.94</name>
    <dbReference type="NCBI Taxonomy" id="1392251"/>
    <lineage>
        <taxon>Eukaryota</taxon>
        <taxon>Fungi</taxon>
        <taxon>Dikarya</taxon>
        <taxon>Ascomycota</taxon>
        <taxon>Pezizomycotina</taxon>
        <taxon>Dothideomycetes</taxon>
        <taxon>Pleosporomycetidae</taxon>
        <taxon>Pleosporales</taxon>
        <taxon>Massarineae</taxon>
        <taxon>Didymosphaeriaceae</taxon>
        <taxon>Karstenula</taxon>
    </lineage>
</organism>
<accession>A0A9P4PG65</accession>
<dbReference type="InterPro" id="IPR011333">
    <property type="entry name" value="SKP1/BTB/POZ_sf"/>
</dbReference>
<dbReference type="InterPro" id="IPR000210">
    <property type="entry name" value="BTB/POZ_dom"/>
</dbReference>
<dbReference type="PANTHER" id="PTHR47843">
    <property type="entry name" value="BTB DOMAIN-CONTAINING PROTEIN-RELATED"/>
    <property type="match status" value="1"/>
</dbReference>
<feature type="region of interest" description="Disordered" evidence="1">
    <location>
        <begin position="1"/>
        <end position="32"/>
    </location>
</feature>
<protein>
    <recommendedName>
        <fullName evidence="2">BTB domain-containing protein</fullName>
    </recommendedName>
</protein>
<reference evidence="3" key="1">
    <citation type="journal article" date="2020" name="Stud. Mycol.">
        <title>101 Dothideomycetes genomes: a test case for predicting lifestyles and emergence of pathogens.</title>
        <authorList>
            <person name="Haridas S."/>
            <person name="Albert R."/>
            <person name="Binder M."/>
            <person name="Bloem J."/>
            <person name="Labutti K."/>
            <person name="Salamov A."/>
            <person name="Andreopoulos B."/>
            <person name="Baker S."/>
            <person name="Barry K."/>
            <person name="Bills G."/>
            <person name="Bluhm B."/>
            <person name="Cannon C."/>
            <person name="Castanera R."/>
            <person name="Culley D."/>
            <person name="Daum C."/>
            <person name="Ezra D."/>
            <person name="Gonzalez J."/>
            <person name="Henrissat B."/>
            <person name="Kuo A."/>
            <person name="Liang C."/>
            <person name="Lipzen A."/>
            <person name="Lutzoni F."/>
            <person name="Magnuson J."/>
            <person name="Mondo S."/>
            <person name="Nolan M."/>
            <person name="Ohm R."/>
            <person name="Pangilinan J."/>
            <person name="Park H.-J."/>
            <person name="Ramirez L."/>
            <person name="Alfaro M."/>
            <person name="Sun H."/>
            <person name="Tritt A."/>
            <person name="Yoshinaga Y."/>
            <person name="Zwiers L.-H."/>
            <person name="Turgeon B."/>
            <person name="Goodwin S."/>
            <person name="Spatafora J."/>
            <person name="Crous P."/>
            <person name="Grigoriev I."/>
        </authorList>
    </citation>
    <scope>NUCLEOTIDE SEQUENCE</scope>
    <source>
        <strain evidence="3">CBS 690.94</strain>
    </source>
</reference>
<dbReference type="Gene3D" id="3.30.710.10">
    <property type="entry name" value="Potassium Channel Kv1.1, Chain A"/>
    <property type="match status" value="1"/>
</dbReference>
<dbReference type="Proteomes" id="UP000799764">
    <property type="component" value="Unassembled WGS sequence"/>
</dbReference>
<name>A0A9P4PG65_9PLEO</name>
<gene>
    <name evidence="3" type="ORF">P171DRAFT_360502</name>
</gene>
<dbReference type="CDD" id="cd18186">
    <property type="entry name" value="BTB_POZ_ZBTB_KLHL-like"/>
    <property type="match status" value="1"/>
</dbReference>
<dbReference type="OrthoDB" id="1022638at2759"/>
<dbReference type="Pfam" id="PF00651">
    <property type="entry name" value="BTB"/>
    <property type="match status" value="1"/>
</dbReference>
<dbReference type="AlphaFoldDB" id="A0A9P4PG65"/>
<evidence type="ECO:0000259" key="2">
    <source>
        <dbReference type="PROSITE" id="PS50097"/>
    </source>
</evidence>
<feature type="domain" description="BTB" evidence="2">
    <location>
        <begin position="38"/>
        <end position="110"/>
    </location>
</feature>
<dbReference type="EMBL" id="MU001501">
    <property type="protein sequence ID" value="KAF2444475.1"/>
    <property type="molecule type" value="Genomic_DNA"/>
</dbReference>
<evidence type="ECO:0000256" key="1">
    <source>
        <dbReference type="SAM" id="MobiDB-lite"/>
    </source>
</evidence>
<proteinExistence type="predicted"/>
<comment type="caution">
    <text evidence="3">The sequence shown here is derived from an EMBL/GenBank/DDBJ whole genome shotgun (WGS) entry which is preliminary data.</text>
</comment>
<evidence type="ECO:0000313" key="4">
    <source>
        <dbReference type="Proteomes" id="UP000799764"/>
    </source>
</evidence>
<dbReference type="SUPFAM" id="SSF54695">
    <property type="entry name" value="POZ domain"/>
    <property type="match status" value="1"/>
</dbReference>
<keyword evidence="4" id="KW-1185">Reference proteome</keyword>
<dbReference type="PROSITE" id="PS50097">
    <property type="entry name" value="BTB"/>
    <property type="match status" value="1"/>
</dbReference>